<proteinExistence type="predicted"/>
<keyword evidence="1" id="KW-0472">Membrane</keyword>
<feature type="transmembrane region" description="Helical" evidence="1">
    <location>
        <begin position="200"/>
        <end position="219"/>
    </location>
</feature>
<evidence type="ECO:0000313" key="2">
    <source>
        <dbReference type="EMBL" id="NJI02845.1"/>
    </source>
</evidence>
<dbReference type="PANTHER" id="PTHR37308:SF1">
    <property type="entry name" value="POLYPRENYL-PHOSPHATE TRANSPORTER"/>
    <property type="match status" value="1"/>
</dbReference>
<feature type="transmembrane region" description="Helical" evidence="1">
    <location>
        <begin position="57"/>
        <end position="81"/>
    </location>
</feature>
<dbReference type="AlphaFoldDB" id="A0A2T4ML66"/>
<feature type="transmembrane region" description="Helical" evidence="1">
    <location>
        <begin position="231"/>
        <end position="250"/>
    </location>
</feature>
<accession>A0A2T4ML66</accession>
<dbReference type="RefSeq" id="WP_107368415.1">
    <property type="nucleotide sequence ID" value="NZ_CP045927.1"/>
</dbReference>
<gene>
    <name evidence="2" type="ORF">GLV84_08400</name>
</gene>
<organism evidence="2 3">
    <name type="scientific">Staphylococcus agnetis</name>
    <dbReference type="NCBI Taxonomy" id="985762"/>
    <lineage>
        <taxon>Bacteria</taxon>
        <taxon>Bacillati</taxon>
        <taxon>Bacillota</taxon>
        <taxon>Bacilli</taxon>
        <taxon>Bacillales</taxon>
        <taxon>Staphylococcaceae</taxon>
        <taxon>Staphylococcus</taxon>
    </lineage>
</organism>
<feature type="transmembrane region" description="Helical" evidence="1">
    <location>
        <begin position="117"/>
        <end position="135"/>
    </location>
</feature>
<feature type="transmembrane region" description="Helical" evidence="1">
    <location>
        <begin position="87"/>
        <end position="105"/>
    </location>
</feature>
<reference evidence="2" key="1">
    <citation type="submission" date="2019-11" db="EMBL/GenBank/DDBJ databases">
        <title>Whole genome comparisons of Staphylococcus agnetis isolates from cattle and chickens.</title>
        <authorList>
            <person name="Rhoads D."/>
            <person name="Shwani A."/>
            <person name="Adkins P."/>
            <person name="Calcutt M."/>
            <person name="Middleton J."/>
        </authorList>
    </citation>
    <scope>NUCLEOTIDE SEQUENCE</scope>
    <source>
        <strain evidence="2">1387</strain>
    </source>
</reference>
<sequence>MARFKISNLPRGFAMGVSDLIPGVSGGTIALLLGIYDDFIASVSGIFSKNFKRSMMFLLPIIIGMGLAIGILSSLINYLLAYHQVPTMFFFTGLIIGVIPFLLRISHYNKTFKASHWIIVVLFTLLLAAMAFLKGDTSHAAPTHIDLSAPMLIKYFVAGILASSAMLLPGISGSFILLLLGVYSTVTFAISEVVRLNFQALPVIMLVGFGVLVGFIVASKLIKYLLTHYTYFTYAAILGLVIGSLFSVFPGLPTSGLTWIVSISTLILGFIVSYILGRFSADS</sequence>
<dbReference type="EMBL" id="WMFL01000080">
    <property type="protein sequence ID" value="NJI02845.1"/>
    <property type="molecule type" value="Genomic_DNA"/>
</dbReference>
<name>A0A2T4ML66_9STAP</name>
<dbReference type="Proteomes" id="UP000646308">
    <property type="component" value="Unassembled WGS sequence"/>
</dbReference>
<feature type="transmembrane region" description="Helical" evidence="1">
    <location>
        <begin position="256"/>
        <end position="277"/>
    </location>
</feature>
<dbReference type="GeneID" id="57691011"/>
<dbReference type="Pfam" id="PF04018">
    <property type="entry name" value="VCA0040-like"/>
    <property type="match status" value="1"/>
</dbReference>
<feature type="transmembrane region" description="Helical" evidence="1">
    <location>
        <begin position="12"/>
        <end position="36"/>
    </location>
</feature>
<evidence type="ECO:0000256" key="1">
    <source>
        <dbReference type="SAM" id="Phobius"/>
    </source>
</evidence>
<keyword evidence="1" id="KW-0812">Transmembrane</keyword>
<comment type="caution">
    <text evidence="2">The sequence shown here is derived from an EMBL/GenBank/DDBJ whole genome shotgun (WGS) entry which is preliminary data.</text>
</comment>
<evidence type="ECO:0000313" key="3">
    <source>
        <dbReference type="Proteomes" id="UP000646308"/>
    </source>
</evidence>
<dbReference type="InterPro" id="IPR007163">
    <property type="entry name" value="VCA0040-like"/>
</dbReference>
<dbReference type="PANTHER" id="PTHR37308">
    <property type="entry name" value="INTEGRAL MEMBRANE PROTEIN"/>
    <property type="match status" value="1"/>
</dbReference>
<protein>
    <submittedName>
        <fullName evidence="2">DUF368 domain-containing protein</fullName>
    </submittedName>
</protein>
<keyword evidence="1" id="KW-1133">Transmembrane helix</keyword>